<dbReference type="PROSITE" id="PS00070">
    <property type="entry name" value="ALDEHYDE_DEHYDR_CYS"/>
    <property type="match status" value="1"/>
</dbReference>
<feature type="active site" evidence="3">
    <location>
        <position position="243"/>
    </location>
</feature>
<sequence>MSRHFKCLINGDWVEGSNTPFEVKNPATFETVATCANAVPAQLDEAVAAAQTAFKSWSVSSHEVRKGALHKIADEVEERCEEIAALIVAEQGKPFDLAMGEVQGGLAWLRYAASQDIPIDIAEETETKRIEIHHKPLGVIGSITPWNWPFMIAIWHMIPAIRAGNTVINKPSGLTPLSTITLVEIMNNHLPKGVINVITGKQGIGSGITSHLGINKIVFTGSTPTGQSVMRNAADNLKRLTLELGGNDAAIVLQGTDVSKVAPAIFGASFLNMGQTCGAIKRLYVHESIYDDMCAALTDIANDQVVGNGMDKGVNFGPVQNEDQLTLVSDLVEDAKKRGATILTGGQRRDGVGYFYPPTLVADIDNDAPLVQEEQFGPALPIVKFSNVDDVIDMANGVEVGLDGSIWGPDTEEATALASRLECGTSFVNTHAQIQPNIPMGGCKMSGFGVEFGEEGLLEFTSLQVMHINK</sequence>
<gene>
    <name evidence="6" type="ORF">DN730_00435</name>
</gene>
<dbReference type="InterPro" id="IPR015590">
    <property type="entry name" value="Aldehyde_DH_dom"/>
</dbReference>
<keyword evidence="2 4" id="KW-0560">Oxidoreductase</keyword>
<dbReference type="Proteomes" id="UP000254326">
    <property type="component" value="Unassembled WGS sequence"/>
</dbReference>
<evidence type="ECO:0000259" key="5">
    <source>
        <dbReference type="Pfam" id="PF00171"/>
    </source>
</evidence>
<dbReference type="InterPro" id="IPR016160">
    <property type="entry name" value="Ald_DH_CS_CYS"/>
</dbReference>
<dbReference type="RefSeq" id="WP_115466146.1">
    <property type="nucleotide sequence ID" value="NZ_QKRA01000001.1"/>
</dbReference>
<evidence type="ECO:0000313" key="6">
    <source>
        <dbReference type="EMBL" id="RDL45556.1"/>
    </source>
</evidence>
<dbReference type="AlphaFoldDB" id="A0A370UCN1"/>
<dbReference type="InterPro" id="IPR029510">
    <property type="entry name" value="Ald_DH_CS_GLU"/>
</dbReference>
<organism evidence="6 7">
    <name type="scientific">Marinomonas piezotolerans</name>
    <dbReference type="NCBI Taxonomy" id="2213058"/>
    <lineage>
        <taxon>Bacteria</taxon>
        <taxon>Pseudomonadati</taxon>
        <taxon>Pseudomonadota</taxon>
        <taxon>Gammaproteobacteria</taxon>
        <taxon>Oceanospirillales</taxon>
        <taxon>Oceanospirillaceae</taxon>
        <taxon>Marinomonas</taxon>
    </lineage>
</organism>
<dbReference type="EMBL" id="QKRA01000001">
    <property type="protein sequence ID" value="RDL45556.1"/>
    <property type="molecule type" value="Genomic_DNA"/>
</dbReference>
<keyword evidence="7" id="KW-1185">Reference proteome</keyword>
<feature type="domain" description="Aldehyde dehydrogenase" evidence="5">
    <location>
        <begin position="13"/>
        <end position="464"/>
    </location>
</feature>
<comment type="caution">
    <text evidence="6">The sequence shown here is derived from an EMBL/GenBank/DDBJ whole genome shotgun (WGS) entry which is preliminary data.</text>
</comment>
<dbReference type="GO" id="GO:0016620">
    <property type="term" value="F:oxidoreductase activity, acting on the aldehyde or oxo group of donors, NAD or NADP as acceptor"/>
    <property type="evidence" value="ECO:0007669"/>
    <property type="project" value="InterPro"/>
</dbReference>
<reference evidence="6 7" key="1">
    <citation type="submission" date="2018-06" db="EMBL/GenBank/DDBJ databases">
        <title>Marinomonas sp. YLB-05 draft genome sequence.</title>
        <authorList>
            <person name="Yu L."/>
            <person name="Tang X."/>
        </authorList>
    </citation>
    <scope>NUCLEOTIDE SEQUENCE [LARGE SCALE GENOMIC DNA]</scope>
    <source>
        <strain evidence="6 7">YLB-05</strain>
    </source>
</reference>
<dbReference type="Pfam" id="PF00171">
    <property type="entry name" value="Aldedh"/>
    <property type="match status" value="1"/>
</dbReference>
<dbReference type="CDD" id="cd07106">
    <property type="entry name" value="ALDH_AldA-AAD23400"/>
    <property type="match status" value="1"/>
</dbReference>
<name>A0A370UCN1_9GAMM</name>
<evidence type="ECO:0000256" key="4">
    <source>
        <dbReference type="RuleBase" id="RU003345"/>
    </source>
</evidence>
<dbReference type="FunFam" id="3.40.309.10:FF:000009">
    <property type="entry name" value="Aldehyde dehydrogenase A"/>
    <property type="match status" value="1"/>
</dbReference>
<evidence type="ECO:0000256" key="3">
    <source>
        <dbReference type="PROSITE-ProRule" id="PRU10007"/>
    </source>
</evidence>
<dbReference type="InterPro" id="IPR016161">
    <property type="entry name" value="Ald_DH/histidinol_DH"/>
</dbReference>
<evidence type="ECO:0000256" key="2">
    <source>
        <dbReference type="ARBA" id="ARBA00023002"/>
    </source>
</evidence>
<accession>A0A370UCN1</accession>
<dbReference type="InterPro" id="IPR016163">
    <property type="entry name" value="Ald_DH_C"/>
</dbReference>
<dbReference type="SUPFAM" id="SSF53720">
    <property type="entry name" value="ALDH-like"/>
    <property type="match status" value="1"/>
</dbReference>
<comment type="similarity">
    <text evidence="1 4">Belongs to the aldehyde dehydrogenase family.</text>
</comment>
<dbReference type="InterPro" id="IPR044086">
    <property type="entry name" value="LUC3-like"/>
</dbReference>
<dbReference type="Gene3D" id="3.40.605.10">
    <property type="entry name" value="Aldehyde Dehydrogenase, Chain A, domain 1"/>
    <property type="match status" value="1"/>
</dbReference>
<dbReference type="Gene3D" id="3.40.309.10">
    <property type="entry name" value="Aldehyde Dehydrogenase, Chain A, domain 2"/>
    <property type="match status" value="1"/>
</dbReference>
<dbReference type="OrthoDB" id="9812625at2"/>
<evidence type="ECO:0000313" key="7">
    <source>
        <dbReference type="Proteomes" id="UP000254326"/>
    </source>
</evidence>
<dbReference type="FunFam" id="3.40.605.10:FF:000007">
    <property type="entry name" value="NAD/NADP-dependent betaine aldehyde dehydrogenase"/>
    <property type="match status" value="1"/>
</dbReference>
<dbReference type="PANTHER" id="PTHR11699">
    <property type="entry name" value="ALDEHYDE DEHYDROGENASE-RELATED"/>
    <property type="match status" value="1"/>
</dbReference>
<dbReference type="PROSITE" id="PS00687">
    <property type="entry name" value="ALDEHYDE_DEHYDR_GLU"/>
    <property type="match status" value="1"/>
</dbReference>
<evidence type="ECO:0000256" key="1">
    <source>
        <dbReference type="ARBA" id="ARBA00009986"/>
    </source>
</evidence>
<proteinExistence type="inferred from homology"/>
<dbReference type="InterPro" id="IPR016162">
    <property type="entry name" value="Ald_DH_N"/>
</dbReference>
<protein>
    <submittedName>
        <fullName evidence="6">Aldehyde dehydrogenase</fullName>
    </submittedName>
</protein>